<evidence type="ECO:0000313" key="4">
    <source>
        <dbReference type="Proteomes" id="UP000000844"/>
    </source>
</evidence>
<dbReference type="PROSITE" id="PS50937">
    <property type="entry name" value="HTH_MERR_2"/>
    <property type="match status" value="1"/>
</dbReference>
<dbReference type="EMBL" id="CP001778">
    <property type="protein sequence ID" value="ADD42954.1"/>
    <property type="molecule type" value="Genomic_DNA"/>
</dbReference>
<dbReference type="SUPFAM" id="SSF46955">
    <property type="entry name" value="Putative DNA-binding domain"/>
    <property type="match status" value="1"/>
</dbReference>
<evidence type="ECO:0000256" key="1">
    <source>
        <dbReference type="ARBA" id="ARBA00023125"/>
    </source>
</evidence>
<dbReference type="PANTHER" id="PTHR30204">
    <property type="entry name" value="REDOX-CYCLING DRUG-SENSING TRANSCRIPTIONAL ACTIVATOR SOXR"/>
    <property type="match status" value="1"/>
</dbReference>
<dbReference type="GO" id="GO:0003700">
    <property type="term" value="F:DNA-binding transcription factor activity"/>
    <property type="evidence" value="ECO:0007669"/>
    <property type="project" value="InterPro"/>
</dbReference>
<reference evidence="3 4" key="1">
    <citation type="journal article" date="2009" name="Stand. Genomic Sci.">
        <title>Complete genome sequence of Stackebrandtia nassauensis type strain (LLR-40K-21).</title>
        <authorList>
            <person name="Munk C."/>
            <person name="Lapidus A."/>
            <person name="Copeland A."/>
            <person name="Jando M."/>
            <person name="Mayilraj S."/>
            <person name="Glavina Del Rio T."/>
            <person name="Nolan M."/>
            <person name="Chen F."/>
            <person name="Lucas S."/>
            <person name="Tice H."/>
            <person name="Cheng J.F."/>
            <person name="Han C."/>
            <person name="Detter J.C."/>
            <person name="Bruce D."/>
            <person name="Goodwin L."/>
            <person name="Chain P."/>
            <person name="Pitluck S."/>
            <person name="Goker M."/>
            <person name="Ovchinikova G."/>
            <person name="Pati A."/>
            <person name="Ivanova N."/>
            <person name="Mavromatis K."/>
            <person name="Chen A."/>
            <person name="Palaniappan K."/>
            <person name="Land M."/>
            <person name="Hauser L."/>
            <person name="Chang Y.J."/>
            <person name="Jeffries C.D."/>
            <person name="Bristow J."/>
            <person name="Eisen J.A."/>
            <person name="Markowitz V."/>
            <person name="Hugenholtz P."/>
            <person name="Kyrpides N.C."/>
            <person name="Klenk H.P."/>
        </authorList>
    </citation>
    <scope>NUCLEOTIDE SEQUENCE [LARGE SCALE GENOMIC DNA]</scope>
    <source>
        <strain evidence="4">DSM 44728 / CIP 108903 / NRRL B-16338 / NBRC 102104 / LLR-40K-21</strain>
    </source>
</reference>
<sequence>MAMTTPTITRYTIGEASRRSGFSMDTLRYYEKIGLLVDVDRSSTGHRCFTDEDLGWLGTLKCLRDTGMPVADMLAFAELTRAGDHTIPQRVALLESHHARVSEHIADLRTKHDGIAAKIAWYRGVLDG</sequence>
<accession>D3PUE1</accession>
<dbReference type="CDD" id="cd01109">
    <property type="entry name" value="HTH_YyaN"/>
    <property type="match status" value="1"/>
</dbReference>
<dbReference type="AlphaFoldDB" id="D3PUE1"/>
<evidence type="ECO:0000313" key="3">
    <source>
        <dbReference type="EMBL" id="ADD42954.1"/>
    </source>
</evidence>
<dbReference type="Pfam" id="PF13411">
    <property type="entry name" value="MerR_1"/>
    <property type="match status" value="1"/>
</dbReference>
<dbReference type="InterPro" id="IPR009061">
    <property type="entry name" value="DNA-bd_dom_put_sf"/>
</dbReference>
<keyword evidence="1" id="KW-0238">DNA-binding</keyword>
<name>D3PUE1_STANL</name>
<gene>
    <name evidence="3" type="ordered locus">Snas_3285</name>
</gene>
<dbReference type="KEGG" id="sna:Snas_3285"/>
<dbReference type="SMART" id="SM00422">
    <property type="entry name" value="HTH_MERR"/>
    <property type="match status" value="1"/>
</dbReference>
<keyword evidence="4" id="KW-1185">Reference proteome</keyword>
<dbReference type="PANTHER" id="PTHR30204:SF98">
    <property type="entry name" value="HTH-TYPE TRANSCRIPTIONAL REGULATOR ADHR"/>
    <property type="match status" value="1"/>
</dbReference>
<dbReference type="Gene3D" id="1.10.1660.10">
    <property type="match status" value="1"/>
</dbReference>
<dbReference type="Proteomes" id="UP000000844">
    <property type="component" value="Chromosome"/>
</dbReference>
<protein>
    <submittedName>
        <fullName evidence="3">Transcriptional regulator, MerR family</fullName>
    </submittedName>
</protein>
<dbReference type="InterPro" id="IPR047057">
    <property type="entry name" value="MerR_fam"/>
</dbReference>
<dbReference type="STRING" id="446470.Snas_3285"/>
<organism evidence="3 4">
    <name type="scientific">Stackebrandtia nassauensis (strain DSM 44728 / CIP 108903 / NRRL B-16338 / NBRC 102104 / LLR-40K-21)</name>
    <dbReference type="NCBI Taxonomy" id="446470"/>
    <lineage>
        <taxon>Bacteria</taxon>
        <taxon>Bacillati</taxon>
        <taxon>Actinomycetota</taxon>
        <taxon>Actinomycetes</taxon>
        <taxon>Glycomycetales</taxon>
        <taxon>Glycomycetaceae</taxon>
        <taxon>Stackebrandtia</taxon>
    </lineage>
</organism>
<proteinExistence type="predicted"/>
<evidence type="ECO:0000259" key="2">
    <source>
        <dbReference type="PROSITE" id="PS50937"/>
    </source>
</evidence>
<feature type="domain" description="HTH merR-type" evidence="2">
    <location>
        <begin position="10"/>
        <end position="79"/>
    </location>
</feature>
<dbReference type="InterPro" id="IPR000551">
    <property type="entry name" value="MerR-type_HTH_dom"/>
</dbReference>
<dbReference type="HOGENOM" id="CLU_060077_8_3_11"/>
<dbReference type="GO" id="GO:0003677">
    <property type="term" value="F:DNA binding"/>
    <property type="evidence" value="ECO:0007669"/>
    <property type="project" value="UniProtKB-KW"/>
</dbReference>
<dbReference type="PRINTS" id="PR00040">
    <property type="entry name" value="HTHMERR"/>
</dbReference>
<dbReference type="eggNOG" id="COG0789">
    <property type="taxonomic scope" value="Bacteria"/>
</dbReference>